<accession>A0ABP0YL53</accession>
<evidence type="ECO:0000313" key="1">
    <source>
        <dbReference type="EMBL" id="CAK9321242.1"/>
    </source>
</evidence>
<dbReference type="InterPro" id="IPR032675">
    <property type="entry name" value="LRR_dom_sf"/>
</dbReference>
<dbReference type="SUPFAM" id="SSF52047">
    <property type="entry name" value="RNI-like"/>
    <property type="match status" value="1"/>
</dbReference>
<dbReference type="PANTHER" id="PTHR38926:SF2">
    <property type="entry name" value="F-BOX_LRR-REPEAT PROTEIN 21-RELATED"/>
    <property type="match status" value="1"/>
</dbReference>
<dbReference type="EMBL" id="OZ021738">
    <property type="protein sequence ID" value="CAK9321242.1"/>
    <property type="molecule type" value="Genomic_DNA"/>
</dbReference>
<gene>
    <name evidence="1" type="ORF">CITCOLO1_LOCUS13310</name>
</gene>
<keyword evidence="2" id="KW-1185">Reference proteome</keyword>
<proteinExistence type="predicted"/>
<sequence length="103" mass="11483">MGCDVYAIAIAESMPNLRHLQVLGNDQTEIGLQAILDSCLDLESLDLRRCFKLVLLAEQLGHECAGRIKILHLPHESVDGYDSKISDASVDYCFPDDDEYPEC</sequence>
<name>A0ABP0YL53_9ROSI</name>
<reference evidence="1 2" key="1">
    <citation type="submission" date="2024-03" db="EMBL/GenBank/DDBJ databases">
        <authorList>
            <person name="Gkanogiannis A."/>
            <person name="Becerra Lopez-Lavalle L."/>
        </authorList>
    </citation>
    <scope>NUCLEOTIDE SEQUENCE [LARGE SCALE GENOMIC DNA]</scope>
</reference>
<organism evidence="1 2">
    <name type="scientific">Citrullus colocynthis</name>
    <name type="common">colocynth</name>
    <dbReference type="NCBI Taxonomy" id="252529"/>
    <lineage>
        <taxon>Eukaryota</taxon>
        <taxon>Viridiplantae</taxon>
        <taxon>Streptophyta</taxon>
        <taxon>Embryophyta</taxon>
        <taxon>Tracheophyta</taxon>
        <taxon>Spermatophyta</taxon>
        <taxon>Magnoliopsida</taxon>
        <taxon>eudicotyledons</taxon>
        <taxon>Gunneridae</taxon>
        <taxon>Pentapetalae</taxon>
        <taxon>rosids</taxon>
        <taxon>fabids</taxon>
        <taxon>Cucurbitales</taxon>
        <taxon>Cucurbitaceae</taxon>
        <taxon>Benincaseae</taxon>
        <taxon>Citrullus</taxon>
    </lineage>
</organism>
<dbReference type="PANTHER" id="PTHR38926">
    <property type="entry name" value="F-BOX DOMAIN CONTAINING PROTEIN, EXPRESSED"/>
    <property type="match status" value="1"/>
</dbReference>
<protein>
    <submittedName>
        <fullName evidence="1">Uncharacterized protein</fullName>
    </submittedName>
</protein>
<dbReference type="Gene3D" id="3.80.10.10">
    <property type="entry name" value="Ribonuclease Inhibitor"/>
    <property type="match status" value="1"/>
</dbReference>
<evidence type="ECO:0000313" key="2">
    <source>
        <dbReference type="Proteomes" id="UP001642487"/>
    </source>
</evidence>
<dbReference type="Proteomes" id="UP001642487">
    <property type="component" value="Chromosome 4"/>
</dbReference>